<dbReference type="STRING" id="1855912.LuPra_00438"/>
<dbReference type="KEGG" id="abac:LuPra_00438"/>
<reference evidence="1 2" key="1">
    <citation type="journal article" date="2016" name="Genome Announc.">
        <title>First Complete Genome Sequence of a Subdivision 6 Acidobacterium Strain.</title>
        <authorList>
            <person name="Huang S."/>
            <person name="Vieira S."/>
            <person name="Bunk B."/>
            <person name="Riedel T."/>
            <person name="Sproer C."/>
            <person name="Overmann J."/>
        </authorList>
    </citation>
    <scope>NUCLEOTIDE SEQUENCE [LARGE SCALE GENOMIC DNA]</scope>
    <source>
        <strain evidence="2">DSM 100886 HEG_-6_39</strain>
    </source>
</reference>
<dbReference type="AlphaFoldDB" id="A0A143PFH5"/>
<gene>
    <name evidence="1" type="ORF">LuPra_00438</name>
</gene>
<keyword evidence="2" id="KW-1185">Reference proteome</keyword>
<accession>A0A143PFH5</accession>
<sequence>MDRCAQALVLVGLHGSRLRAVAEVNLSSWRERGAVLAAGIEHKVFRQGFLGPFVLEQAGSVVASAEKSSAFRKTVQIEHHGRHYTLKPRSCWRREMVLYEGDRELGSIAPSNWLVRDARVSLPDDLSMALRLFVVWLTLLLWKRDSDAGAAAAAG</sequence>
<evidence type="ECO:0000313" key="1">
    <source>
        <dbReference type="EMBL" id="AMY07271.1"/>
    </source>
</evidence>
<proteinExistence type="predicted"/>
<dbReference type="EMBL" id="CP015136">
    <property type="protein sequence ID" value="AMY07271.1"/>
    <property type="molecule type" value="Genomic_DNA"/>
</dbReference>
<reference evidence="2" key="2">
    <citation type="submission" date="2016-04" db="EMBL/GenBank/DDBJ databases">
        <title>First Complete Genome Sequence of a Subdivision 6 Acidobacterium.</title>
        <authorList>
            <person name="Huang S."/>
            <person name="Vieira S."/>
            <person name="Bunk B."/>
            <person name="Riedel T."/>
            <person name="Sproeer C."/>
            <person name="Overmann J."/>
        </authorList>
    </citation>
    <scope>NUCLEOTIDE SEQUENCE [LARGE SCALE GENOMIC DNA]</scope>
    <source>
        <strain evidence="2">DSM 100886 HEG_-6_39</strain>
    </source>
</reference>
<protein>
    <submittedName>
        <fullName evidence="1">Uncharacterized protein</fullName>
    </submittedName>
</protein>
<name>A0A143PFH5_LUTPR</name>
<evidence type="ECO:0000313" key="2">
    <source>
        <dbReference type="Proteomes" id="UP000076079"/>
    </source>
</evidence>
<dbReference type="Proteomes" id="UP000076079">
    <property type="component" value="Chromosome"/>
</dbReference>
<organism evidence="1 2">
    <name type="scientific">Luteitalea pratensis</name>
    <dbReference type="NCBI Taxonomy" id="1855912"/>
    <lineage>
        <taxon>Bacteria</taxon>
        <taxon>Pseudomonadati</taxon>
        <taxon>Acidobacteriota</taxon>
        <taxon>Vicinamibacteria</taxon>
        <taxon>Vicinamibacterales</taxon>
        <taxon>Vicinamibacteraceae</taxon>
        <taxon>Luteitalea</taxon>
    </lineage>
</organism>